<evidence type="ECO:0000313" key="2">
    <source>
        <dbReference type="Proteomes" id="UP001168972"/>
    </source>
</evidence>
<dbReference type="EMBL" id="JAQQBR010001835">
    <property type="protein sequence ID" value="KAK0161041.1"/>
    <property type="molecule type" value="Genomic_DNA"/>
</dbReference>
<reference evidence="1" key="2">
    <citation type="submission" date="2023-03" db="EMBL/GenBank/DDBJ databases">
        <authorList>
            <person name="Inwood S.N."/>
            <person name="Skelly J.G."/>
            <person name="Guhlin J."/>
            <person name="Harrop T.W.R."/>
            <person name="Goldson S.G."/>
            <person name="Dearden P.K."/>
        </authorList>
    </citation>
    <scope>NUCLEOTIDE SEQUENCE</scope>
    <source>
        <strain evidence="1">Lincoln</strain>
        <tissue evidence="1">Whole body</tissue>
    </source>
</reference>
<accession>A0AA39F180</accession>
<dbReference type="Proteomes" id="UP001168972">
    <property type="component" value="Unassembled WGS sequence"/>
</dbReference>
<organism evidence="1 2">
    <name type="scientific">Microctonus hyperodae</name>
    <name type="common">Parasitoid wasp</name>
    <dbReference type="NCBI Taxonomy" id="165561"/>
    <lineage>
        <taxon>Eukaryota</taxon>
        <taxon>Metazoa</taxon>
        <taxon>Ecdysozoa</taxon>
        <taxon>Arthropoda</taxon>
        <taxon>Hexapoda</taxon>
        <taxon>Insecta</taxon>
        <taxon>Pterygota</taxon>
        <taxon>Neoptera</taxon>
        <taxon>Endopterygota</taxon>
        <taxon>Hymenoptera</taxon>
        <taxon>Apocrita</taxon>
        <taxon>Ichneumonoidea</taxon>
        <taxon>Braconidae</taxon>
        <taxon>Euphorinae</taxon>
        <taxon>Microctonus</taxon>
    </lineage>
</organism>
<comment type="caution">
    <text evidence="1">The sequence shown here is derived from an EMBL/GenBank/DDBJ whole genome shotgun (WGS) entry which is preliminary data.</text>
</comment>
<dbReference type="AlphaFoldDB" id="A0AA39F180"/>
<reference evidence="1" key="1">
    <citation type="journal article" date="2023" name="bioRxiv">
        <title>Scaffold-level genome assemblies of two parasitoid biocontrol wasps reveal the parthenogenesis mechanism and an associated novel virus.</title>
        <authorList>
            <person name="Inwood S."/>
            <person name="Skelly J."/>
            <person name="Guhlin J."/>
            <person name="Harrop T."/>
            <person name="Goldson S."/>
            <person name="Dearden P."/>
        </authorList>
    </citation>
    <scope>NUCLEOTIDE SEQUENCE</scope>
    <source>
        <strain evidence="1">Lincoln</strain>
        <tissue evidence="1">Whole body</tissue>
    </source>
</reference>
<gene>
    <name evidence="1" type="ORF">PV327_009559</name>
</gene>
<sequence>MSLNLPPVNKNYRHRVKSIKNYANVQIGKIYEYTAPLIPATTRISTINPIRVKEIDDFFIGVQLHRQQYKDRTGLLHPIEYFTKNNNNTNQLTASYFCDYETTFIKYKIPIVLPTTYERSNRLPSLPERPIYGVYKSK</sequence>
<keyword evidence="2" id="KW-1185">Reference proteome</keyword>
<name>A0AA39F180_MICHY</name>
<protein>
    <submittedName>
        <fullName evidence="1">Uncharacterized protein</fullName>
    </submittedName>
</protein>
<proteinExistence type="predicted"/>
<evidence type="ECO:0000313" key="1">
    <source>
        <dbReference type="EMBL" id="KAK0161041.1"/>
    </source>
</evidence>